<reference evidence="2" key="2">
    <citation type="submission" date="2021-07" db="EMBL/GenBank/DDBJ databases">
        <authorList>
            <person name="Fletcher K."/>
        </authorList>
    </citation>
    <scope>NUCLEOTIDE SEQUENCE</scope>
    <source>
        <strain evidence="2">SF5</strain>
    </source>
</reference>
<name>A0A976ILG2_BRELC</name>
<dbReference type="EMBL" id="SHOA02000018">
    <property type="protein sequence ID" value="TDH74027.1"/>
    <property type="molecule type" value="Genomic_DNA"/>
</dbReference>
<accession>A0A976ILG2</accession>
<dbReference type="RefSeq" id="XP_067823437.1">
    <property type="nucleotide sequence ID" value="XM_067959225.1"/>
</dbReference>
<proteinExistence type="predicted"/>
<reference evidence="2 3" key="1">
    <citation type="journal article" date="2021" name="Genome Biol.">
        <title>AFLAP: assembly-free linkage analysis pipeline using k-mers from genome sequencing data.</title>
        <authorList>
            <person name="Fletcher K."/>
            <person name="Zhang L."/>
            <person name="Gil J."/>
            <person name="Han R."/>
            <person name="Cavanaugh K."/>
            <person name="Michelmore R."/>
        </authorList>
    </citation>
    <scope>NUCLEOTIDE SEQUENCE [LARGE SCALE GENOMIC DNA]</scope>
    <source>
        <strain evidence="2 3">SF5</strain>
    </source>
</reference>
<dbReference type="AlphaFoldDB" id="A0A976ILG2"/>
<protein>
    <submittedName>
        <fullName evidence="2">Uncharacterized protein</fullName>
    </submittedName>
</protein>
<gene>
    <name evidence="1" type="ORF">CCR75_001120</name>
    <name evidence="2" type="ORF">CCR75_009429</name>
</gene>
<sequence length="66" mass="7509">MKALQLLLAIDFLEDHRLYEGSAEVMKVVWSRKATEGFVGDQLESQLGGVHYSNRKPTNQDYHCQG</sequence>
<evidence type="ECO:0000313" key="2">
    <source>
        <dbReference type="EMBL" id="TDH74027.1"/>
    </source>
</evidence>
<evidence type="ECO:0000313" key="1">
    <source>
        <dbReference type="EMBL" id="TDH73939.1"/>
    </source>
</evidence>
<comment type="caution">
    <text evidence="2">The sequence shown here is derived from an EMBL/GenBank/DDBJ whole genome shotgun (WGS) entry which is preliminary data.</text>
</comment>
<evidence type="ECO:0000313" key="3">
    <source>
        <dbReference type="Proteomes" id="UP000294530"/>
    </source>
</evidence>
<dbReference type="KEGG" id="blac:94344896"/>
<dbReference type="EMBL" id="SHOA02000018">
    <property type="protein sequence ID" value="TDH73939.1"/>
    <property type="molecule type" value="Genomic_DNA"/>
</dbReference>
<organism evidence="2 3">
    <name type="scientific">Bremia lactucae</name>
    <name type="common">Lettuce downy mildew</name>
    <dbReference type="NCBI Taxonomy" id="4779"/>
    <lineage>
        <taxon>Eukaryota</taxon>
        <taxon>Sar</taxon>
        <taxon>Stramenopiles</taxon>
        <taxon>Oomycota</taxon>
        <taxon>Peronosporomycetes</taxon>
        <taxon>Peronosporales</taxon>
        <taxon>Peronosporaceae</taxon>
        <taxon>Bremia</taxon>
    </lineage>
</organism>
<keyword evidence="3" id="KW-1185">Reference proteome</keyword>
<dbReference type="Proteomes" id="UP000294530">
    <property type="component" value="Unassembled WGS sequence"/>
</dbReference>
<dbReference type="GeneID" id="94344896"/>